<evidence type="ECO:0000256" key="1">
    <source>
        <dbReference type="ARBA" id="ARBA00008894"/>
    </source>
</evidence>
<keyword evidence="5" id="KW-0611">Plant defense</keyword>
<evidence type="ECO:0000256" key="4">
    <source>
        <dbReference type="ARBA" id="ARBA00022741"/>
    </source>
</evidence>
<dbReference type="Gene3D" id="1.20.5.4130">
    <property type="match status" value="1"/>
</dbReference>
<keyword evidence="2" id="KW-0433">Leucine-rich repeat</keyword>
<organism evidence="7 8">
    <name type="scientific">Carex littledalei</name>
    <dbReference type="NCBI Taxonomy" id="544730"/>
    <lineage>
        <taxon>Eukaryota</taxon>
        <taxon>Viridiplantae</taxon>
        <taxon>Streptophyta</taxon>
        <taxon>Embryophyta</taxon>
        <taxon>Tracheophyta</taxon>
        <taxon>Spermatophyta</taxon>
        <taxon>Magnoliopsida</taxon>
        <taxon>Liliopsida</taxon>
        <taxon>Poales</taxon>
        <taxon>Cyperaceae</taxon>
        <taxon>Cyperoideae</taxon>
        <taxon>Cariceae</taxon>
        <taxon>Carex</taxon>
        <taxon>Carex subgen. Euthyceras</taxon>
    </lineage>
</organism>
<dbReference type="EMBL" id="SWLB01000002">
    <property type="protein sequence ID" value="KAF3340568.1"/>
    <property type="molecule type" value="Genomic_DNA"/>
</dbReference>
<protein>
    <submittedName>
        <fullName evidence="7">Putative disease resistance protein RGA3 isoform X1</fullName>
    </submittedName>
</protein>
<evidence type="ECO:0000256" key="5">
    <source>
        <dbReference type="ARBA" id="ARBA00022821"/>
    </source>
</evidence>
<evidence type="ECO:0000256" key="2">
    <source>
        <dbReference type="ARBA" id="ARBA00022614"/>
    </source>
</evidence>
<dbReference type="Pfam" id="PF18052">
    <property type="entry name" value="Rx_N"/>
    <property type="match status" value="1"/>
</dbReference>
<keyword evidence="3" id="KW-0677">Repeat</keyword>
<proteinExistence type="inferred from homology"/>
<dbReference type="OrthoDB" id="786390at2759"/>
<evidence type="ECO:0000259" key="6">
    <source>
        <dbReference type="Pfam" id="PF18052"/>
    </source>
</evidence>
<name>A0A833RTP0_9POAL</name>
<gene>
    <name evidence="7" type="ORF">FCM35_KLT09412</name>
</gene>
<dbReference type="Proteomes" id="UP000623129">
    <property type="component" value="Unassembled WGS sequence"/>
</dbReference>
<comment type="caution">
    <text evidence="7">The sequence shown here is derived from an EMBL/GenBank/DDBJ whole genome shotgun (WGS) entry which is preliminary data.</text>
</comment>
<reference evidence="7" key="1">
    <citation type="submission" date="2020-01" db="EMBL/GenBank/DDBJ databases">
        <title>Genome sequence of Kobresia littledalei, the first chromosome-level genome in the family Cyperaceae.</title>
        <authorList>
            <person name="Qu G."/>
        </authorList>
    </citation>
    <scope>NUCLEOTIDE SEQUENCE</scope>
    <source>
        <strain evidence="7">C.B.Clarke</strain>
        <tissue evidence="7">Leaf</tissue>
    </source>
</reference>
<feature type="domain" description="Disease resistance N-terminal" evidence="6">
    <location>
        <begin position="10"/>
        <end position="94"/>
    </location>
</feature>
<evidence type="ECO:0000313" key="8">
    <source>
        <dbReference type="Proteomes" id="UP000623129"/>
    </source>
</evidence>
<evidence type="ECO:0000313" key="7">
    <source>
        <dbReference type="EMBL" id="KAF3340568.1"/>
    </source>
</evidence>
<dbReference type="GO" id="GO:0000166">
    <property type="term" value="F:nucleotide binding"/>
    <property type="evidence" value="ECO:0007669"/>
    <property type="project" value="UniProtKB-KW"/>
</dbReference>
<keyword evidence="4" id="KW-0547">Nucleotide-binding</keyword>
<evidence type="ECO:0000256" key="3">
    <source>
        <dbReference type="ARBA" id="ARBA00022737"/>
    </source>
</evidence>
<keyword evidence="8" id="KW-1185">Reference proteome</keyword>
<sequence length="101" mass="11410">MAVEMFVSAAISTVTEKARDFVLKEFTTSLGLGVEQDHQKLCSLLLTVQSVIADAEERSRTEPAVRGWLHDLMDVVYQTEDVLDELKYHAISKAVETEIRR</sequence>
<accession>A0A833RTP0</accession>
<dbReference type="AlphaFoldDB" id="A0A833RTP0"/>
<comment type="similarity">
    <text evidence="1">Belongs to the disease resistance NB-LRR family.</text>
</comment>
<dbReference type="InterPro" id="IPR041118">
    <property type="entry name" value="Rx_N"/>
</dbReference>
<dbReference type="GO" id="GO:0006952">
    <property type="term" value="P:defense response"/>
    <property type="evidence" value="ECO:0007669"/>
    <property type="project" value="UniProtKB-KW"/>
</dbReference>